<accession>A0ABS3RE41</accession>
<dbReference type="CDD" id="cd14014">
    <property type="entry name" value="STKc_PknB_like"/>
    <property type="match status" value="1"/>
</dbReference>
<feature type="domain" description="Protein kinase" evidence="9">
    <location>
        <begin position="7"/>
        <end position="278"/>
    </location>
</feature>
<reference evidence="10 11" key="1">
    <citation type="submission" date="2021-03" db="EMBL/GenBank/DDBJ databases">
        <authorList>
            <person name="Kanchanasin P."/>
            <person name="Saeng-In P."/>
            <person name="Phongsopitanun W."/>
            <person name="Yuki M."/>
            <person name="Kudo T."/>
            <person name="Ohkuma M."/>
            <person name="Tanasupawat S."/>
        </authorList>
    </citation>
    <scope>NUCLEOTIDE SEQUENCE [LARGE SCALE GENOMIC DNA]</scope>
    <source>
        <strain evidence="10 11">L46</strain>
    </source>
</reference>
<feature type="region of interest" description="Disordered" evidence="8">
    <location>
        <begin position="286"/>
        <end position="319"/>
    </location>
</feature>
<keyword evidence="2 10" id="KW-0723">Serine/threonine-protein kinase</keyword>
<evidence type="ECO:0000256" key="4">
    <source>
        <dbReference type="ARBA" id="ARBA00022741"/>
    </source>
</evidence>
<gene>
    <name evidence="10" type="ORF">J4557_43955</name>
</gene>
<evidence type="ECO:0000256" key="1">
    <source>
        <dbReference type="ARBA" id="ARBA00012513"/>
    </source>
</evidence>
<dbReference type="InterPro" id="IPR011009">
    <property type="entry name" value="Kinase-like_dom_sf"/>
</dbReference>
<keyword evidence="4 7" id="KW-0547">Nucleotide-binding</keyword>
<feature type="compositionally biased region" description="Basic residues" evidence="8">
    <location>
        <begin position="305"/>
        <end position="317"/>
    </location>
</feature>
<feature type="binding site" evidence="7">
    <location>
        <position position="36"/>
    </location>
    <ligand>
        <name>ATP</name>
        <dbReference type="ChEBI" id="CHEBI:30616"/>
    </ligand>
</feature>
<keyword evidence="5 10" id="KW-0418">Kinase</keyword>
<dbReference type="SUPFAM" id="SSF56112">
    <property type="entry name" value="Protein kinase-like (PK-like)"/>
    <property type="match status" value="1"/>
</dbReference>
<evidence type="ECO:0000313" key="10">
    <source>
        <dbReference type="EMBL" id="MBO2444495.1"/>
    </source>
</evidence>
<evidence type="ECO:0000313" key="11">
    <source>
        <dbReference type="Proteomes" id="UP000666915"/>
    </source>
</evidence>
<dbReference type="PANTHER" id="PTHR43289:SF6">
    <property type="entry name" value="SERINE_THREONINE-PROTEIN KINASE NEKL-3"/>
    <property type="match status" value="1"/>
</dbReference>
<dbReference type="Pfam" id="PF00069">
    <property type="entry name" value="Pkinase"/>
    <property type="match status" value="1"/>
</dbReference>
<keyword evidence="11" id="KW-1185">Reference proteome</keyword>
<proteinExistence type="predicted"/>
<comment type="caution">
    <text evidence="10">The sequence shown here is derived from an EMBL/GenBank/DDBJ whole genome shotgun (WGS) entry which is preliminary data.</text>
</comment>
<dbReference type="PROSITE" id="PS00107">
    <property type="entry name" value="PROTEIN_KINASE_ATP"/>
    <property type="match status" value="1"/>
</dbReference>
<feature type="compositionally biased region" description="Polar residues" evidence="8">
    <location>
        <begin position="286"/>
        <end position="301"/>
    </location>
</feature>
<dbReference type="PANTHER" id="PTHR43289">
    <property type="entry name" value="MITOGEN-ACTIVATED PROTEIN KINASE KINASE KINASE 20-RELATED"/>
    <property type="match status" value="1"/>
</dbReference>
<evidence type="ECO:0000256" key="7">
    <source>
        <dbReference type="PROSITE-ProRule" id="PRU10141"/>
    </source>
</evidence>
<dbReference type="RefSeq" id="WP_208272967.1">
    <property type="nucleotide sequence ID" value="NZ_BAAAGM010000104.1"/>
</dbReference>
<dbReference type="InterPro" id="IPR000719">
    <property type="entry name" value="Prot_kinase_dom"/>
</dbReference>
<keyword evidence="6 7" id="KW-0067">ATP-binding</keyword>
<dbReference type="EMBL" id="JAGEOK010000047">
    <property type="protein sequence ID" value="MBO2444495.1"/>
    <property type="molecule type" value="Genomic_DNA"/>
</dbReference>
<dbReference type="Gene3D" id="1.10.510.10">
    <property type="entry name" value="Transferase(Phosphotransferase) domain 1"/>
    <property type="match status" value="1"/>
</dbReference>
<dbReference type="InterPro" id="IPR017441">
    <property type="entry name" value="Protein_kinase_ATP_BS"/>
</dbReference>
<dbReference type="PROSITE" id="PS00108">
    <property type="entry name" value="PROTEIN_KINASE_ST"/>
    <property type="match status" value="1"/>
</dbReference>
<sequence>MLLAGRYELIEPVGRGGMAEVWCAKDVSLGRLVAVKLLDRVPFADPHQDPLRDDVAGAPGERILREACYAARLVHPNVAQIYDAAADGDRIFLIMELVPGRNLSAVLKRQGPLAPSQVADLGAQAARALAAAHAAGVVHGDVKPANLLLTDDGVLKLTGFGIARRPGPAASGQPARAVLGTAAYLAPELASGHPPSRAGDLYALGCVLYELSTGQRPFEADTATALFHRHLHESPTPPSRLQPWISTELEQAILRLLAKQPETRPIDATRVADALEIIALSNSTSLTANEPTDSTQGSPAQVPTRARRARHRAKTHARPSLASLHRWLGWGTGRASSP</sequence>
<evidence type="ECO:0000256" key="6">
    <source>
        <dbReference type="ARBA" id="ARBA00022840"/>
    </source>
</evidence>
<evidence type="ECO:0000256" key="8">
    <source>
        <dbReference type="SAM" id="MobiDB-lite"/>
    </source>
</evidence>
<dbReference type="InterPro" id="IPR008271">
    <property type="entry name" value="Ser/Thr_kinase_AS"/>
</dbReference>
<evidence type="ECO:0000256" key="5">
    <source>
        <dbReference type="ARBA" id="ARBA00022777"/>
    </source>
</evidence>
<organism evidence="10 11">
    <name type="scientific">Actinomadura nitritigenes</name>
    <dbReference type="NCBI Taxonomy" id="134602"/>
    <lineage>
        <taxon>Bacteria</taxon>
        <taxon>Bacillati</taxon>
        <taxon>Actinomycetota</taxon>
        <taxon>Actinomycetes</taxon>
        <taxon>Streptosporangiales</taxon>
        <taxon>Thermomonosporaceae</taxon>
        <taxon>Actinomadura</taxon>
    </lineage>
</organism>
<dbReference type="PROSITE" id="PS50011">
    <property type="entry name" value="PROTEIN_KINASE_DOM"/>
    <property type="match status" value="1"/>
</dbReference>
<dbReference type="Proteomes" id="UP000666915">
    <property type="component" value="Unassembled WGS sequence"/>
</dbReference>
<keyword evidence="3" id="KW-0808">Transferase</keyword>
<evidence type="ECO:0000256" key="2">
    <source>
        <dbReference type="ARBA" id="ARBA00022527"/>
    </source>
</evidence>
<dbReference type="SMART" id="SM00220">
    <property type="entry name" value="S_TKc"/>
    <property type="match status" value="1"/>
</dbReference>
<evidence type="ECO:0000259" key="9">
    <source>
        <dbReference type="PROSITE" id="PS50011"/>
    </source>
</evidence>
<name>A0ABS3RE41_9ACTN</name>
<evidence type="ECO:0000256" key="3">
    <source>
        <dbReference type="ARBA" id="ARBA00022679"/>
    </source>
</evidence>
<dbReference type="Gene3D" id="3.30.200.20">
    <property type="entry name" value="Phosphorylase Kinase, domain 1"/>
    <property type="match status" value="1"/>
</dbReference>
<dbReference type="EC" id="2.7.11.1" evidence="1"/>
<protein>
    <recommendedName>
        <fullName evidence="1">non-specific serine/threonine protein kinase</fullName>
        <ecNumber evidence="1">2.7.11.1</ecNumber>
    </recommendedName>
</protein>
<dbReference type="GO" id="GO:0004674">
    <property type="term" value="F:protein serine/threonine kinase activity"/>
    <property type="evidence" value="ECO:0007669"/>
    <property type="project" value="UniProtKB-KW"/>
</dbReference>